<protein>
    <recommendedName>
        <fullName evidence="3">N-acetyltransferase domain-containing protein</fullName>
    </recommendedName>
</protein>
<evidence type="ECO:0000259" key="3">
    <source>
        <dbReference type="PROSITE" id="PS51186"/>
    </source>
</evidence>
<evidence type="ECO:0000256" key="1">
    <source>
        <dbReference type="ARBA" id="ARBA00022679"/>
    </source>
</evidence>
<keyword evidence="2" id="KW-0012">Acyltransferase</keyword>
<dbReference type="Pfam" id="PF00583">
    <property type="entry name" value="Acetyltransf_1"/>
    <property type="match status" value="1"/>
</dbReference>
<dbReference type="Gene3D" id="3.40.630.30">
    <property type="match status" value="1"/>
</dbReference>
<reference evidence="4" key="1">
    <citation type="submission" date="2018-06" db="EMBL/GenBank/DDBJ databases">
        <authorList>
            <person name="Zhirakovskaya E."/>
        </authorList>
    </citation>
    <scope>NUCLEOTIDE SEQUENCE</scope>
</reference>
<dbReference type="PROSITE" id="PS51186">
    <property type="entry name" value="GNAT"/>
    <property type="match status" value="1"/>
</dbReference>
<dbReference type="InterPro" id="IPR000182">
    <property type="entry name" value="GNAT_dom"/>
</dbReference>
<keyword evidence="1" id="KW-0808">Transferase</keyword>
<proteinExistence type="predicted"/>
<name>A0A3B0S6Q1_9ZZZZ</name>
<accession>A0A3B0S6Q1</accession>
<dbReference type="SUPFAM" id="SSF55729">
    <property type="entry name" value="Acyl-CoA N-acyltransferases (Nat)"/>
    <property type="match status" value="1"/>
</dbReference>
<evidence type="ECO:0000256" key="2">
    <source>
        <dbReference type="ARBA" id="ARBA00023315"/>
    </source>
</evidence>
<feature type="domain" description="N-acetyltransferase" evidence="3">
    <location>
        <begin position="5"/>
        <end position="156"/>
    </location>
</feature>
<organism evidence="4">
    <name type="scientific">hydrothermal vent metagenome</name>
    <dbReference type="NCBI Taxonomy" id="652676"/>
    <lineage>
        <taxon>unclassified sequences</taxon>
        <taxon>metagenomes</taxon>
        <taxon>ecological metagenomes</taxon>
    </lineage>
</organism>
<dbReference type="AlphaFoldDB" id="A0A3B0S6Q1"/>
<dbReference type="InterPro" id="IPR016181">
    <property type="entry name" value="Acyl_CoA_acyltransferase"/>
</dbReference>
<gene>
    <name evidence="4" type="ORF">MNBD_ALPHA06-1120</name>
</gene>
<dbReference type="InterPro" id="IPR050832">
    <property type="entry name" value="Bact_Acetyltransf"/>
</dbReference>
<dbReference type="EMBL" id="UOEE01000282">
    <property type="protein sequence ID" value="VAV99949.1"/>
    <property type="molecule type" value="Genomic_DNA"/>
</dbReference>
<dbReference type="PANTHER" id="PTHR43877:SF5">
    <property type="entry name" value="BLL8307 PROTEIN"/>
    <property type="match status" value="1"/>
</dbReference>
<dbReference type="CDD" id="cd04301">
    <property type="entry name" value="NAT_SF"/>
    <property type="match status" value="1"/>
</dbReference>
<dbReference type="GO" id="GO:0016747">
    <property type="term" value="F:acyltransferase activity, transferring groups other than amino-acyl groups"/>
    <property type="evidence" value="ECO:0007669"/>
    <property type="project" value="InterPro"/>
</dbReference>
<dbReference type="PANTHER" id="PTHR43877">
    <property type="entry name" value="AMINOALKYLPHOSPHONATE N-ACETYLTRANSFERASE-RELATED-RELATED"/>
    <property type="match status" value="1"/>
</dbReference>
<sequence length="163" mass="18438">MKTIIDIQAEKPDSPHVALLLQQHFELMNSIGPAESVHAIKPAMLDELNIQFWTAKREDQLAGCGALLDLGHRQCELKSMHTVLEHRQKGVATALLHHMIEQAKIREFDWLRLETGASDAFAASRALYAKTGFVSCPPFSQYKPDQQSCFMELNVKRLRQVQS</sequence>
<evidence type="ECO:0000313" key="4">
    <source>
        <dbReference type="EMBL" id="VAV99949.1"/>
    </source>
</evidence>